<keyword evidence="1" id="KW-0479">Metal-binding</keyword>
<dbReference type="Pfam" id="PF08797">
    <property type="entry name" value="HIRAN"/>
    <property type="match status" value="1"/>
</dbReference>
<evidence type="ECO:0000259" key="3">
    <source>
        <dbReference type="SMART" id="SM00910"/>
    </source>
</evidence>
<name>A0A1W1EJV3_9ZZZZ</name>
<accession>A0A1W1EJV3</accession>
<proteinExistence type="predicted"/>
<dbReference type="GO" id="GO:0008270">
    <property type="term" value="F:zinc ion binding"/>
    <property type="evidence" value="ECO:0007669"/>
    <property type="project" value="InterPro"/>
</dbReference>
<dbReference type="SMART" id="SM00910">
    <property type="entry name" value="HIRAN"/>
    <property type="match status" value="1"/>
</dbReference>
<sequence>MIRRNFLKIIGLFGLNSISSKSIANEKLETNLIELTECYVVGLQYYDGKNYYASKDKFLTLKREPNNIYDKKAIEVFDNNLKIGYVPKRENRVIAKIMDQKVDVVAKVIKFNKDEAYYNRIKVKIYQIVG</sequence>
<keyword evidence="2" id="KW-0378">Hydrolase</keyword>
<protein>
    <recommendedName>
        <fullName evidence="3">HIRAN domain-containing protein</fullName>
    </recommendedName>
</protein>
<dbReference type="AlphaFoldDB" id="A0A1W1EJV3"/>
<evidence type="ECO:0000256" key="2">
    <source>
        <dbReference type="ARBA" id="ARBA00022801"/>
    </source>
</evidence>
<dbReference type="Gene3D" id="3.30.70.2330">
    <property type="match status" value="1"/>
</dbReference>
<dbReference type="GO" id="GO:0003676">
    <property type="term" value="F:nucleic acid binding"/>
    <property type="evidence" value="ECO:0007669"/>
    <property type="project" value="InterPro"/>
</dbReference>
<feature type="domain" description="HIRAN" evidence="3">
    <location>
        <begin position="33"/>
        <end position="129"/>
    </location>
</feature>
<evidence type="ECO:0000256" key="1">
    <source>
        <dbReference type="ARBA" id="ARBA00022723"/>
    </source>
</evidence>
<evidence type="ECO:0000313" key="4">
    <source>
        <dbReference type="EMBL" id="SHO81072.1"/>
    </source>
</evidence>
<dbReference type="EMBL" id="FRYL01000025">
    <property type="protein sequence ID" value="SHO81072.1"/>
    <property type="molecule type" value="Genomic_DNA"/>
</dbReference>
<reference evidence="4" key="1">
    <citation type="submission" date="2016-10" db="EMBL/GenBank/DDBJ databases">
        <authorList>
            <person name="de Groot N.N."/>
        </authorList>
    </citation>
    <scope>NUCLEOTIDE SEQUENCE</scope>
</reference>
<dbReference type="InterPro" id="IPR014905">
    <property type="entry name" value="HIRAN"/>
</dbReference>
<dbReference type="GO" id="GO:0016818">
    <property type="term" value="F:hydrolase activity, acting on acid anhydrides, in phosphorus-containing anhydrides"/>
    <property type="evidence" value="ECO:0007669"/>
    <property type="project" value="InterPro"/>
</dbReference>
<organism evidence="4">
    <name type="scientific">hydrothermal vent metagenome</name>
    <dbReference type="NCBI Taxonomy" id="652676"/>
    <lineage>
        <taxon>unclassified sequences</taxon>
        <taxon>metagenomes</taxon>
        <taxon>ecological metagenomes</taxon>
    </lineage>
</organism>
<gene>
    <name evidence="4" type="ORF">MNB_SV-15-229</name>
</gene>